<dbReference type="PANTHER" id="PTHR22807:SF53">
    <property type="entry name" value="RIBOSOMAL RNA SMALL SUBUNIT METHYLTRANSFERASE B-RELATED"/>
    <property type="match status" value="1"/>
</dbReference>
<evidence type="ECO:0000313" key="7">
    <source>
        <dbReference type="EMBL" id="HIW02742.1"/>
    </source>
</evidence>
<evidence type="ECO:0000256" key="2">
    <source>
        <dbReference type="ARBA" id="ARBA00022679"/>
    </source>
</evidence>
<evidence type="ECO:0000313" key="8">
    <source>
        <dbReference type="Proteomes" id="UP000823990"/>
    </source>
</evidence>
<gene>
    <name evidence="7" type="ORF">H9892_05320</name>
</gene>
<evidence type="ECO:0000259" key="6">
    <source>
        <dbReference type="PROSITE" id="PS51686"/>
    </source>
</evidence>
<dbReference type="InterPro" id="IPR029063">
    <property type="entry name" value="SAM-dependent_MTases_sf"/>
</dbReference>
<dbReference type="InterPro" id="IPR001678">
    <property type="entry name" value="MeTrfase_RsmB-F_NOP2_dom"/>
</dbReference>
<dbReference type="InterPro" id="IPR006027">
    <property type="entry name" value="NusB_RsmB_TIM44"/>
</dbReference>
<dbReference type="Gene3D" id="3.40.50.150">
    <property type="entry name" value="Vaccinia Virus protein VP39"/>
    <property type="match status" value="1"/>
</dbReference>
<comment type="caution">
    <text evidence="5">Lacks conserved residue(s) required for the propagation of feature annotation.</text>
</comment>
<dbReference type="Pfam" id="PF01029">
    <property type="entry name" value="NusB"/>
    <property type="match status" value="1"/>
</dbReference>
<accession>A0A9D1PZM6</accession>
<keyword evidence="3 5" id="KW-0949">S-adenosyl-L-methionine</keyword>
<dbReference type="InterPro" id="IPR049560">
    <property type="entry name" value="MeTrfase_RsmB-F_NOP2_cat"/>
</dbReference>
<proteinExistence type="inferred from homology"/>
<dbReference type="PROSITE" id="PS51686">
    <property type="entry name" value="SAM_MT_RSMB_NOP"/>
    <property type="match status" value="1"/>
</dbReference>
<organism evidence="7 8">
    <name type="scientific">Candidatus Protoclostridium stercorigallinarum</name>
    <dbReference type="NCBI Taxonomy" id="2838741"/>
    <lineage>
        <taxon>Bacteria</taxon>
        <taxon>Bacillati</taxon>
        <taxon>Bacillota</taxon>
        <taxon>Clostridia</taxon>
        <taxon>Candidatus Protoclostridium</taxon>
    </lineage>
</organism>
<dbReference type="EMBL" id="DXHS01000082">
    <property type="protein sequence ID" value="HIW02742.1"/>
    <property type="molecule type" value="Genomic_DNA"/>
</dbReference>
<keyword evidence="2 5" id="KW-0808">Transferase</keyword>
<dbReference type="Pfam" id="PF01189">
    <property type="entry name" value="Methyltr_RsmB-F"/>
    <property type="match status" value="1"/>
</dbReference>
<feature type="binding site" evidence="5">
    <location>
        <position position="268"/>
    </location>
    <ligand>
        <name>S-adenosyl-L-methionine</name>
        <dbReference type="ChEBI" id="CHEBI:59789"/>
    </ligand>
</feature>
<dbReference type="CDD" id="cd02440">
    <property type="entry name" value="AdoMet_MTases"/>
    <property type="match status" value="1"/>
</dbReference>
<dbReference type="GO" id="GO:0001510">
    <property type="term" value="P:RNA methylation"/>
    <property type="evidence" value="ECO:0007669"/>
    <property type="project" value="InterPro"/>
</dbReference>
<evidence type="ECO:0000256" key="3">
    <source>
        <dbReference type="ARBA" id="ARBA00022691"/>
    </source>
</evidence>
<feature type="domain" description="SAM-dependent MTase RsmB/NOP-type" evidence="6">
    <location>
        <begin position="146"/>
        <end position="308"/>
    </location>
</feature>
<dbReference type="InterPro" id="IPR023267">
    <property type="entry name" value="RCMT"/>
</dbReference>
<comment type="similarity">
    <text evidence="5">Belongs to the class I-like SAM-binding methyltransferase superfamily. RsmB/NOP family.</text>
</comment>
<dbReference type="GO" id="GO:0008173">
    <property type="term" value="F:RNA methyltransferase activity"/>
    <property type="evidence" value="ECO:0007669"/>
    <property type="project" value="InterPro"/>
</dbReference>
<dbReference type="GO" id="GO:0006355">
    <property type="term" value="P:regulation of DNA-templated transcription"/>
    <property type="evidence" value="ECO:0007669"/>
    <property type="project" value="InterPro"/>
</dbReference>
<feature type="binding site" evidence="5">
    <location>
        <position position="295"/>
    </location>
    <ligand>
        <name>S-adenosyl-L-methionine</name>
        <dbReference type="ChEBI" id="CHEBI:59789"/>
    </ligand>
</feature>
<evidence type="ECO:0000256" key="5">
    <source>
        <dbReference type="PROSITE-ProRule" id="PRU01023"/>
    </source>
</evidence>
<dbReference type="PANTHER" id="PTHR22807">
    <property type="entry name" value="NOP2 YEAST -RELATED NOL1/NOP2/FMU SUN DOMAIN-CONTAINING"/>
    <property type="match status" value="1"/>
</dbReference>
<comment type="caution">
    <text evidence="7">The sequence shown here is derived from an EMBL/GenBank/DDBJ whole genome shotgun (WGS) entry which is preliminary data.</text>
</comment>
<dbReference type="SUPFAM" id="SSF48013">
    <property type="entry name" value="NusB-like"/>
    <property type="match status" value="1"/>
</dbReference>
<keyword evidence="1 5" id="KW-0489">Methyltransferase</keyword>
<dbReference type="Proteomes" id="UP000823990">
    <property type="component" value="Unassembled WGS sequence"/>
</dbReference>
<feature type="binding site" evidence="5">
    <location>
        <begin position="245"/>
        <end position="251"/>
    </location>
    <ligand>
        <name>S-adenosyl-L-methionine</name>
        <dbReference type="ChEBI" id="CHEBI:59789"/>
    </ligand>
</feature>
<feature type="non-terminal residue" evidence="7">
    <location>
        <position position="308"/>
    </location>
</feature>
<dbReference type="GO" id="GO:0003723">
    <property type="term" value="F:RNA binding"/>
    <property type="evidence" value="ECO:0007669"/>
    <property type="project" value="UniProtKB-UniRule"/>
</dbReference>
<evidence type="ECO:0000256" key="1">
    <source>
        <dbReference type="ARBA" id="ARBA00022603"/>
    </source>
</evidence>
<protein>
    <recommendedName>
        <fullName evidence="6">SAM-dependent MTase RsmB/NOP-type domain-containing protein</fullName>
    </recommendedName>
</protein>
<sequence>MNGKFEAENAAYDALKSILVGGAYSSVVLDRILGHISESARAKTTALVYGTLDKSVALDYAISLLAKRAPKPKLAVLIKLALYETLFGSTPVYAAADKYVTIAKIRMRGSEKFVNAVMRAAHGLDFPKDGEDPASVSVEFSRPEWLVKRMFGDFGRDRTRSILAAKLPEMTHIRRNRRTISEAGFSAEVEKKADILRTDRGYYVSRSTLKTLDPSVFTAQSLASVYAAEAYTKGLGGKVRILDLCAAPGGKSVYMSELLPEAEIIACDVHPHRVNLIKSYAARMKAINVTAVVHDATVPNDEWKEAFD</sequence>
<dbReference type="Gene3D" id="1.10.940.10">
    <property type="entry name" value="NusB-like"/>
    <property type="match status" value="1"/>
</dbReference>
<keyword evidence="4 5" id="KW-0694">RNA-binding</keyword>
<dbReference type="InterPro" id="IPR035926">
    <property type="entry name" value="NusB-like_sf"/>
</dbReference>
<dbReference type="AlphaFoldDB" id="A0A9D1PZM6"/>
<dbReference type="SUPFAM" id="SSF53335">
    <property type="entry name" value="S-adenosyl-L-methionine-dependent methyltransferases"/>
    <property type="match status" value="1"/>
</dbReference>
<evidence type="ECO:0000256" key="4">
    <source>
        <dbReference type="ARBA" id="ARBA00022884"/>
    </source>
</evidence>
<reference evidence="7" key="1">
    <citation type="journal article" date="2021" name="PeerJ">
        <title>Extensive microbial diversity within the chicken gut microbiome revealed by metagenomics and culture.</title>
        <authorList>
            <person name="Gilroy R."/>
            <person name="Ravi A."/>
            <person name="Getino M."/>
            <person name="Pursley I."/>
            <person name="Horton D.L."/>
            <person name="Alikhan N.F."/>
            <person name="Baker D."/>
            <person name="Gharbi K."/>
            <person name="Hall N."/>
            <person name="Watson M."/>
            <person name="Adriaenssens E.M."/>
            <person name="Foster-Nyarko E."/>
            <person name="Jarju S."/>
            <person name="Secka A."/>
            <person name="Antonio M."/>
            <person name="Oren A."/>
            <person name="Chaudhuri R.R."/>
            <person name="La Ragione R."/>
            <person name="Hildebrand F."/>
            <person name="Pallen M.J."/>
        </authorList>
    </citation>
    <scope>NUCLEOTIDE SEQUENCE</scope>
    <source>
        <strain evidence="7">12435</strain>
    </source>
</reference>
<name>A0A9D1PZM6_9FIRM</name>
<reference evidence="7" key="2">
    <citation type="submission" date="2021-04" db="EMBL/GenBank/DDBJ databases">
        <authorList>
            <person name="Gilroy R."/>
        </authorList>
    </citation>
    <scope>NUCLEOTIDE SEQUENCE</scope>
    <source>
        <strain evidence="7">12435</strain>
    </source>
</reference>